<organism evidence="2 3">
    <name type="scientific">Iphiclides podalirius</name>
    <name type="common">scarce swallowtail</name>
    <dbReference type="NCBI Taxonomy" id="110791"/>
    <lineage>
        <taxon>Eukaryota</taxon>
        <taxon>Metazoa</taxon>
        <taxon>Ecdysozoa</taxon>
        <taxon>Arthropoda</taxon>
        <taxon>Hexapoda</taxon>
        <taxon>Insecta</taxon>
        <taxon>Pterygota</taxon>
        <taxon>Neoptera</taxon>
        <taxon>Endopterygota</taxon>
        <taxon>Lepidoptera</taxon>
        <taxon>Glossata</taxon>
        <taxon>Ditrysia</taxon>
        <taxon>Papilionoidea</taxon>
        <taxon>Papilionidae</taxon>
        <taxon>Papilioninae</taxon>
        <taxon>Iphiclides</taxon>
    </lineage>
</organism>
<name>A0ABN8HTT4_9NEOP</name>
<proteinExistence type="predicted"/>
<dbReference type="Proteomes" id="UP000837857">
    <property type="component" value="Chromosome 12"/>
</dbReference>
<keyword evidence="1" id="KW-0732">Signal</keyword>
<accession>A0ABN8HTT4</accession>
<sequence>MFPHRFVLCVAILAVGSAAGNLIRGKSDGPVFAGKDSTLSKLDIDGNELSVPEEEIAPPQDNAEKKCGEIGEFCVNHSDCCSFACLGYMKKCVSGSG</sequence>
<gene>
    <name evidence="2" type="ORF">IPOD504_LOCUS2491</name>
</gene>
<evidence type="ECO:0000256" key="1">
    <source>
        <dbReference type="SAM" id="SignalP"/>
    </source>
</evidence>
<dbReference type="EMBL" id="OW152824">
    <property type="protein sequence ID" value="CAH2040328.1"/>
    <property type="molecule type" value="Genomic_DNA"/>
</dbReference>
<evidence type="ECO:0000313" key="3">
    <source>
        <dbReference type="Proteomes" id="UP000837857"/>
    </source>
</evidence>
<evidence type="ECO:0000313" key="2">
    <source>
        <dbReference type="EMBL" id="CAH2040328.1"/>
    </source>
</evidence>
<feature type="non-terminal residue" evidence="2">
    <location>
        <position position="97"/>
    </location>
</feature>
<protein>
    <submittedName>
        <fullName evidence="2">Uncharacterized protein</fullName>
    </submittedName>
</protein>
<feature type="chain" id="PRO_5046805208" evidence="1">
    <location>
        <begin position="19"/>
        <end position="97"/>
    </location>
</feature>
<keyword evidence="3" id="KW-1185">Reference proteome</keyword>
<reference evidence="2" key="1">
    <citation type="submission" date="2022-03" db="EMBL/GenBank/DDBJ databases">
        <authorList>
            <person name="Martin H S."/>
        </authorList>
    </citation>
    <scope>NUCLEOTIDE SEQUENCE</scope>
</reference>
<feature type="signal peptide" evidence="1">
    <location>
        <begin position="1"/>
        <end position="18"/>
    </location>
</feature>